<name>A0ABT5YSE6_9ACTN</name>
<accession>A0ABT5YSE6</accession>
<proteinExistence type="inferred from homology"/>
<dbReference type="PANTHER" id="PTHR31308:SF3">
    <property type="entry name" value="ENDOGLYCOCERAMIDASE"/>
    <property type="match status" value="1"/>
</dbReference>
<feature type="domain" description="Glycoside hydrolase family 5" evidence="6">
    <location>
        <begin position="55"/>
        <end position="370"/>
    </location>
</feature>
<dbReference type="RefSeq" id="WP_275807052.1">
    <property type="nucleotide sequence ID" value="NZ_BAAANM010000005.1"/>
</dbReference>
<comment type="caution">
    <text evidence="8">The sequence shown here is derived from an EMBL/GenBank/DDBJ whole genome shotgun (WGS) entry which is preliminary data.</text>
</comment>
<evidence type="ECO:0000313" key="8">
    <source>
        <dbReference type="EMBL" id="MDF2254524.1"/>
    </source>
</evidence>
<reference evidence="8 9" key="1">
    <citation type="submission" date="2023-03" db="EMBL/GenBank/DDBJ databases">
        <title>Draft genome sequence of type strain Streptomyces ferralitis JCM 14344.</title>
        <authorList>
            <person name="Klaysubun C."/>
            <person name="Duangmal K."/>
        </authorList>
    </citation>
    <scope>NUCLEOTIDE SEQUENCE [LARGE SCALE GENOMIC DNA]</scope>
    <source>
        <strain evidence="8 9">JCM 14344</strain>
    </source>
</reference>
<evidence type="ECO:0000259" key="7">
    <source>
        <dbReference type="Pfam" id="PF18564"/>
    </source>
</evidence>
<keyword evidence="2 4" id="KW-0378">Hydrolase</keyword>
<dbReference type="InterPro" id="IPR041036">
    <property type="entry name" value="GH5_C"/>
</dbReference>
<dbReference type="InterPro" id="IPR013780">
    <property type="entry name" value="Glyco_hydro_b"/>
</dbReference>
<dbReference type="Gene3D" id="2.60.40.1180">
    <property type="entry name" value="Golgi alpha-mannosidase II"/>
    <property type="match status" value="1"/>
</dbReference>
<dbReference type="Pfam" id="PF00150">
    <property type="entry name" value="Cellulase"/>
    <property type="match status" value="1"/>
</dbReference>
<dbReference type="InterPro" id="IPR017853">
    <property type="entry name" value="GH"/>
</dbReference>
<dbReference type="Proteomes" id="UP001220022">
    <property type="component" value="Unassembled WGS sequence"/>
</dbReference>
<evidence type="ECO:0000256" key="3">
    <source>
        <dbReference type="ARBA" id="ARBA00023295"/>
    </source>
</evidence>
<evidence type="ECO:0000259" key="6">
    <source>
        <dbReference type="Pfam" id="PF00150"/>
    </source>
</evidence>
<dbReference type="PANTHER" id="PTHR31308">
    <property type="match status" value="1"/>
</dbReference>
<keyword evidence="3 4" id="KW-0326">Glycosidase</keyword>
<evidence type="ECO:0000256" key="4">
    <source>
        <dbReference type="RuleBase" id="RU361153"/>
    </source>
</evidence>
<sequence length="492" mass="53046">MRLGLWRGRWPGRIAVACAAALGLLGASAVPAGAAPSAPPPVGTVTIGGHTYLADARGRALQLHGLNLGKSDAVTESSVADLAAGGFNLMRLDIQWSHVEPRRGHYDTGYLRYLDHVLGWADHYRVLVLVDWHQDVYGPRFGGDGLPRWATRTDGLPFQHNPGDWFADYFQPAVQAAFRHLYDDADLRTAQSAAYRTVARALRGHRSLLGYDLFNEPSGPFPGDPTDPKVQLAASAALERGRLAAMYRRVVAAVRGADQRAWLFVEPTVLVGEGVPTRLPGFTDPRPGPARLGYAPHYYDTAVESGADWNPKDGFIAAYESAIGRYPAAHRLPVVVGEWGPPSAATPGNAELVARQVASMRAFATGWTMWYDCRAARGAGYCAYGADGRPAPGKEPAFWPYATTVAGAPAAESYDPARRVYRLTMALRRAGGPAETEITLPNTAFPNGVRVVVSAKAVIRIEQPTRQRPGVARVLPVGGRPGERKTIAVYGR</sequence>
<dbReference type="EMBL" id="JARHTQ010000001">
    <property type="protein sequence ID" value="MDF2254524.1"/>
    <property type="molecule type" value="Genomic_DNA"/>
</dbReference>
<dbReference type="Gene3D" id="3.20.20.80">
    <property type="entry name" value="Glycosidases"/>
    <property type="match status" value="1"/>
</dbReference>
<evidence type="ECO:0000256" key="5">
    <source>
        <dbReference type="SAM" id="SignalP"/>
    </source>
</evidence>
<dbReference type="SUPFAM" id="SSF51445">
    <property type="entry name" value="(Trans)glycosidases"/>
    <property type="match status" value="1"/>
</dbReference>
<protein>
    <submittedName>
        <fullName evidence="8">Cellulase family glycosylhydrolase</fullName>
    </submittedName>
</protein>
<dbReference type="InterPro" id="IPR001547">
    <property type="entry name" value="Glyco_hydro_5"/>
</dbReference>
<evidence type="ECO:0000256" key="2">
    <source>
        <dbReference type="ARBA" id="ARBA00022801"/>
    </source>
</evidence>
<dbReference type="InterPro" id="IPR052066">
    <property type="entry name" value="Glycosphingolipid_Hydrolases"/>
</dbReference>
<feature type="signal peptide" evidence="5">
    <location>
        <begin position="1"/>
        <end position="34"/>
    </location>
</feature>
<keyword evidence="9" id="KW-1185">Reference proteome</keyword>
<keyword evidence="5" id="KW-0732">Signal</keyword>
<comment type="similarity">
    <text evidence="1 4">Belongs to the glycosyl hydrolase 5 (cellulase A) family.</text>
</comment>
<feature type="domain" description="Glycoside hydrolase family 5 C-terminal" evidence="7">
    <location>
        <begin position="400"/>
        <end position="474"/>
    </location>
</feature>
<organism evidence="8 9">
    <name type="scientific">Streptantibioticus ferralitis</name>
    <dbReference type="NCBI Taxonomy" id="236510"/>
    <lineage>
        <taxon>Bacteria</taxon>
        <taxon>Bacillati</taxon>
        <taxon>Actinomycetota</taxon>
        <taxon>Actinomycetes</taxon>
        <taxon>Kitasatosporales</taxon>
        <taxon>Streptomycetaceae</taxon>
        <taxon>Streptantibioticus</taxon>
    </lineage>
</organism>
<evidence type="ECO:0000256" key="1">
    <source>
        <dbReference type="ARBA" id="ARBA00005641"/>
    </source>
</evidence>
<gene>
    <name evidence="8" type="ORF">P2L57_01885</name>
</gene>
<feature type="chain" id="PRO_5045328794" evidence="5">
    <location>
        <begin position="35"/>
        <end position="492"/>
    </location>
</feature>
<evidence type="ECO:0000313" key="9">
    <source>
        <dbReference type="Proteomes" id="UP001220022"/>
    </source>
</evidence>
<dbReference type="Pfam" id="PF18564">
    <property type="entry name" value="Glyco_hydro_5_C"/>
    <property type="match status" value="1"/>
</dbReference>